<dbReference type="EMBL" id="VJXW01000023">
    <property type="protein sequence ID" value="TRW22899.1"/>
    <property type="molecule type" value="Genomic_DNA"/>
</dbReference>
<comment type="caution">
    <text evidence="2">The sequence shown here is derived from an EMBL/GenBank/DDBJ whole genome shotgun (WGS) entry which is preliminary data.</text>
</comment>
<feature type="transmembrane region" description="Helical" evidence="1">
    <location>
        <begin position="133"/>
        <end position="153"/>
    </location>
</feature>
<keyword evidence="1" id="KW-0812">Transmembrane</keyword>
<proteinExistence type="predicted"/>
<feature type="transmembrane region" description="Helical" evidence="1">
    <location>
        <begin position="108"/>
        <end position="127"/>
    </location>
</feature>
<feature type="transmembrane region" description="Helical" evidence="1">
    <location>
        <begin position="75"/>
        <end position="96"/>
    </location>
</feature>
<feature type="transmembrane region" description="Helical" evidence="1">
    <location>
        <begin position="21"/>
        <end position="40"/>
    </location>
</feature>
<keyword evidence="1" id="KW-0472">Membrane</keyword>
<protein>
    <submittedName>
        <fullName evidence="2">Uncharacterized protein</fullName>
    </submittedName>
</protein>
<dbReference type="RefSeq" id="WP_144398818.1">
    <property type="nucleotide sequence ID" value="NZ_VJXW01000023.1"/>
</dbReference>
<dbReference type="Proteomes" id="UP000319424">
    <property type="component" value="Unassembled WGS sequence"/>
</dbReference>
<organism evidence="2 3">
    <name type="scientific">Criibacterium bergeronii</name>
    <dbReference type="NCBI Taxonomy" id="1871336"/>
    <lineage>
        <taxon>Bacteria</taxon>
        <taxon>Bacillati</taxon>
        <taxon>Bacillota</taxon>
        <taxon>Clostridia</taxon>
        <taxon>Peptostreptococcales</taxon>
        <taxon>Filifactoraceae</taxon>
        <taxon>Criibacterium</taxon>
    </lineage>
</organism>
<sequence length="171" mass="20332">MKYKNKFKLRDCLIKLKPREFFKVIFSVCTGSFLSIMFIFKLSYTISKMIYKNTFNGDMLYALKSNQVLFKTWELFYNSYLTLALIFLISFLIYPVFIKNKKLRFCNIIFNVALIFYTVFTMYTIMQKDISKLFTYITLFIFSFAIYTLLTAIENILKIRGGNSENTKKEG</sequence>
<accession>A0A552UXG2</accession>
<dbReference type="AlphaFoldDB" id="A0A552UXG2"/>
<evidence type="ECO:0000256" key="1">
    <source>
        <dbReference type="SAM" id="Phobius"/>
    </source>
</evidence>
<keyword evidence="1" id="KW-1133">Transmembrane helix</keyword>
<evidence type="ECO:0000313" key="3">
    <source>
        <dbReference type="Proteomes" id="UP000319424"/>
    </source>
</evidence>
<gene>
    <name evidence="2" type="ORF">FL857_10845</name>
</gene>
<name>A0A552UXG2_9FIRM</name>
<evidence type="ECO:0000313" key="2">
    <source>
        <dbReference type="EMBL" id="TRW22899.1"/>
    </source>
</evidence>
<reference evidence="2 3" key="1">
    <citation type="submission" date="2019-07" db="EMBL/GenBank/DDBJ databases">
        <title>Criibacterium bergeronii gen. nov., sp. nov. isolated from human clinical samples.</title>
        <authorList>
            <person name="Maheux A.F."/>
            <person name="Boudreau D.K."/>
            <person name="Berube E."/>
            <person name="Brodeur S."/>
            <person name="Bernard K.A."/>
            <person name="Abed J.Y."/>
            <person name="Ducrey E."/>
            <person name="Guay E.F."/>
            <person name="Raymond F."/>
            <person name="Corbeil J."/>
            <person name="Domingo M.-C."/>
            <person name="Roy P.H."/>
            <person name="Boissinot M."/>
            <person name="Tocheva E.I."/>
            <person name="Omar R.F."/>
        </authorList>
    </citation>
    <scope>NUCLEOTIDE SEQUENCE [LARGE SCALE GENOMIC DNA]</scope>
    <source>
        <strain evidence="2 3">CCRI-24246</strain>
    </source>
</reference>